<feature type="compositionally biased region" description="Acidic residues" evidence="1">
    <location>
        <begin position="10"/>
        <end position="21"/>
    </location>
</feature>
<protein>
    <recommendedName>
        <fullName evidence="5">Importin N-terminal domain-containing protein</fullName>
    </recommendedName>
</protein>
<dbReference type="AlphaFoldDB" id="A0A085N3P9"/>
<accession>A0A085N3P9</accession>
<organism evidence="3">
    <name type="scientific">Trichuris suis</name>
    <name type="common">pig whipworm</name>
    <dbReference type="NCBI Taxonomy" id="68888"/>
    <lineage>
        <taxon>Eukaryota</taxon>
        <taxon>Metazoa</taxon>
        <taxon>Ecdysozoa</taxon>
        <taxon>Nematoda</taxon>
        <taxon>Enoplea</taxon>
        <taxon>Dorylaimia</taxon>
        <taxon>Trichinellida</taxon>
        <taxon>Trichuridae</taxon>
        <taxon>Trichuris</taxon>
    </lineage>
</organism>
<dbReference type="EMBL" id="KL363242">
    <property type="protein sequence ID" value="KFD51206.1"/>
    <property type="molecule type" value="Genomic_DNA"/>
</dbReference>
<evidence type="ECO:0000313" key="4">
    <source>
        <dbReference type="Proteomes" id="UP000030764"/>
    </source>
</evidence>
<dbReference type="Proteomes" id="UP000030764">
    <property type="component" value="Unassembled WGS sequence"/>
</dbReference>
<feature type="region of interest" description="Disordered" evidence="1">
    <location>
        <begin position="1"/>
        <end position="28"/>
    </location>
</feature>
<evidence type="ECO:0000313" key="2">
    <source>
        <dbReference type="EMBL" id="KFD51206.1"/>
    </source>
</evidence>
<name>A0A085N3P9_9BILA</name>
<evidence type="ECO:0000256" key="1">
    <source>
        <dbReference type="SAM" id="MobiDB-lite"/>
    </source>
</evidence>
<gene>
    <name evidence="2" type="ORF">M513_07970</name>
    <name evidence="3" type="ORF">M514_07970</name>
</gene>
<dbReference type="Proteomes" id="UP000030758">
    <property type="component" value="Unassembled WGS sequence"/>
</dbReference>
<sequence>MSVEASSGGDDAEGESDDETEMVQNLKEEDVRRMLAQLRCFAAEKCPEMLSGVASAEAALTAYICRSILVPEKPYA</sequence>
<dbReference type="EMBL" id="KL367562">
    <property type="protein sequence ID" value="KFD64095.1"/>
    <property type="molecule type" value="Genomic_DNA"/>
</dbReference>
<evidence type="ECO:0000313" key="3">
    <source>
        <dbReference type="EMBL" id="KFD64095.1"/>
    </source>
</evidence>
<proteinExistence type="predicted"/>
<keyword evidence="4" id="KW-1185">Reference proteome</keyword>
<evidence type="ECO:0008006" key="5">
    <source>
        <dbReference type="Google" id="ProtNLM"/>
    </source>
</evidence>
<reference evidence="3 4" key="1">
    <citation type="journal article" date="2014" name="Nat. Genet.">
        <title>Genome and transcriptome of the porcine whipworm Trichuris suis.</title>
        <authorList>
            <person name="Jex A.R."/>
            <person name="Nejsum P."/>
            <person name="Schwarz E.M."/>
            <person name="Hu L."/>
            <person name="Young N.D."/>
            <person name="Hall R.S."/>
            <person name="Korhonen P.K."/>
            <person name="Liao S."/>
            <person name="Thamsborg S."/>
            <person name="Xia J."/>
            <person name="Xu P."/>
            <person name="Wang S."/>
            <person name="Scheerlinck J.P."/>
            <person name="Hofmann A."/>
            <person name="Sternberg P.W."/>
            <person name="Wang J."/>
            <person name="Gasser R.B."/>
        </authorList>
    </citation>
    <scope>NUCLEOTIDE SEQUENCE [LARGE SCALE GENOMIC DNA]</scope>
    <source>
        <strain evidence="3">DCEP-RM93F</strain>
        <strain evidence="2">DCEP-RM93M</strain>
    </source>
</reference>